<keyword evidence="4" id="KW-1185">Reference proteome</keyword>
<feature type="compositionally biased region" description="Polar residues" evidence="1">
    <location>
        <begin position="88"/>
        <end position="102"/>
    </location>
</feature>
<proteinExistence type="predicted"/>
<dbReference type="PaxDb" id="3218-PP1S12_353V6.1"/>
<dbReference type="Proteomes" id="UP000006727">
    <property type="component" value="Chromosome 22"/>
</dbReference>
<feature type="region of interest" description="Disordered" evidence="1">
    <location>
        <begin position="77"/>
        <end position="107"/>
    </location>
</feature>
<name>A0A2K1IME8_PHYPA</name>
<evidence type="ECO:0000256" key="1">
    <source>
        <dbReference type="SAM" id="MobiDB-lite"/>
    </source>
</evidence>
<dbReference type="Gramene" id="Pp3c22_5970V3.2">
    <property type="protein sequence ID" value="PAC:32904125.CDS.1"/>
    <property type="gene ID" value="Pp3c22_5970"/>
</dbReference>
<reference evidence="2 4" key="1">
    <citation type="journal article" date="2008" name="Science">
        <title>The Physcomitrella genome reveals evolutionary insights into the conquest of land by plants.</title>
        <authorList>
            <person name="Rensing S."/>
            <person name="Lang D."/>
            <person name="Zimmer A."/>
            <person name="Terry A."/>
            <person name="Salamov A."/>
            <person name="Shapiro H."/>
            <person name="Nishiyama T."/>
            <person name="Perroud P.-F."/>
            <person name="Lindquist E."/>
            <person name="Kamisugi Y."/>
            <person name="Tanahashi T."/>
            <person name="Sakakibara K."/>
            <person name="Fujita T."/>
            <person name="Oishi K."/>
            <person name="Shin-I T."/>
            <person name="Kuroki Y."/>
            <person name="Toyoda A."/>
            <person name="Suzuki Y."/>
            <person name="Hashimoto A."/>
            <person name="Yamaguchi K."/>
            <person name="Sugano A."/>
            <person name="Kohara Y."/>
            <person name="Fujiyama A."/>
            <person name="Anterola A."/>
            <person name="Aoki S."/>
            <person name="Ashton N."/>
            <person name="Barbazuk W.B."/>
            <person name="Barker E."/>
            <person name="Bennetzen J."/>
            <person name="Bezanilla M."/>
            <person name="Blankenship R."/>
            <person name="Cho S.H."/>
            <person name="Dutcher S."/>
            <person name="Estelle M."/>
            <person name="Fawcett J.A."/>
            <person name="Gundlach H."/>
            <person name="Hanada K."/>
            <person name="Heyl A."/>
            <person name="Hicks K.A."/>
            <person name="Hugh J."/>
            <person name="Lohr M."/>
            <person name="Mayer K."/>
            <person name="Melkozernov A."/>
            <person name="Murata T."/>
            <person name="Nelson D."/>
            <person name="Pils B."/>
            <person name="Prigge M."/>
            <person name="Reiss B."/>
            <person name="Renner T."/>
            <person name="Rombauts S."/>
            <person name="Rushton P."/>
            <person name="Sanderfoot A."/>
            <person name="Schween G."/>
            <person name="Shiu S.-H."/>
            <person name="Stueber K."/>
            <person name="Theodoulou F.L."/>
            <person name="Tu H."/>
            <person name="Van de Peer Y."/>
            <person name="Verrier P.J."/>
            <person name="Waters E."/>
            <person name="Wood A."/>
            <person name="Yang L."/>
            <person name="Cove D."/>
            <person name="Cuming A."/>
            <person name="Hasebe M."/>
            <person name="Lucas S."/>
            <person name="Mishler D.B."/>
            <person name="Reski R."/>
            <person name="Grigoriev I."/>
            <person name="Quatrano R.S."/>
            <person name="Boore J.L."/>
        </authorList>
    </citation>
    <scope>NUCLEOTIDE SEQUENCE [LARGE SCALE GENOMIC DNA]</scope>
    <source>
        <strain evidence="3 4">cv. Gransden 2004</strain>
    </source>
</reference>
<dbReference type="InParanoid" id="A0A2K1IME8"/>
<dbReference type="EnsemblPlants" id="Pp3c22_5970V3.2">
    <property type="protein sequence ID" value="PAC:32904125.CDS.1"/>
    <property type="gene ID" value="Pp3c22_5970"/>
</dbReference>
<organism evidence="2">
    <name type="scientific">Physcomitrium patens</name>
    <name type="common">Spreading-leaved earth moss</name>
    <name type="synonym">Physcomitrella patens</name>
    <dbReference type="NCBI Taxonomy" id="3218"/>
    <lineage>
        <taxon>Eukaryota</taxon>
        <taxon>Viridiplantae</taxon>
        <taxon>Streptophyta</taxon>
        <taxon>Embryophyta</taxon>
        <taxon>Bryophyta</taxon>
        <taxon>Bryophytina</taxon>
        <taxon>Bryopsida</taxon>
        <taxon>Funariidae</taxon>
        <taxon>Funariales</taxon>
        <taxon>Funariaceae</taxon>
        <taxon>Physcomitrium</taxon>
    </lineage>
</organism>
<reference evidence="3" key="3">
    <citation type="submission" date="2020-12" db="UniProtKB">
        <authorList>
            <consortium name="EnsemblPlants"/>
        </authorList>
    </citation>
    <scope>IDENTIFICATION</scope>
</reference>
<sequence length="226" mass="25317">MQGSWSESESGVTMEIGLASSGAFARPAAARLGTDFGGHSDSQERRYVIPRVQLEFNRSDQLVPVYWDQTVPVWSSNEARTSSKRKPSQASRSTANRPTSTAHVKRSPEIAASGEGFELGAVRASSNVSFDAIMSIYQSSIVERSRKWSRVLGTILKRRSKKSQNERYRLRRNFTERFSELKLGDINEESLRSLQEAIDQTNVLDHSTICNLHSGTLIFLRSDAIF</sequence>
<evidence type="ECO:0000313" key="4">
    <source>
        <dbReference type="Proteomes" id="UP000006727"/>
    </source>
</evidence>
<dbReference type="AlphaFoldDB" id="A0A2K1IME8"/>
<gene>
    <name evidence="2" type="ORF">PHYPA_026771</name>
</gene>
<dbReference type="EnsemblPlants" id="Pp3c22_5970V3.1">
    <property type="protein sequence ID" value="PAC:32904124.CDS.1"/>
    <property type="gene ID" value="Pp3c22_5970"/>
</dbReference>
<dbReference type="Gramene" id="Pp3c22_5970V3.1">
    <property type="protein sequence ID" value="PAC:32904124.CDS.1"/>
    <property type="gene ID" value="Pp3c22_5970"/>
</dbReference>
<evidence type="ECO:0000313" key="2">
    <source>
        <dbReference type="EMBL" id="PNR30455.1"/>
    </source>
</evidence>
<reference evidence="2 4" key="2">
    <citation type="journal article" date="2018" name="Plant J.">
        <title>The Physcomitrella patens chromosome-scale assembly reveals moss genome structure and evolution.</title>
        <authorList>
            <person name="Lang D."/>
            <person name="Ullrich K.K."/>
            <person name="Murat F."/>
            <person name="Fuchs J."/>
            <person name="Jenkins J."/>
            <person name="Haas F.B."/>
            <person name="Piednoel M."/>
            <person name="Gundlach H."/>
            <person name="Van Bel M."/>
            <person name="Meyberg R."/>
            <person name="Vives C."/>
            <person name="Morata J."/>
            <person name="Symeonidi A."/>
            <person name="Hiss M."/>
            <person name="Muchero W."/>
            <person name="Kamisugi Y."/>
            <person name="Saleh O."/>
            <person name="Blanc G."/>
            <person name="Decker E.L."/>
            <person name="van Gessel N."/>
            <person name="Grimwood J."/>
            <person name="Hayes R.D."/>
            <person name="Graham S.W."/>
            <person name="Gunter L.E."/>
            <person name="McDaniel S.F."/>
            <person name="Hoernstein S.N.W."/>
            <person name="Larsson A."/>
            <person name="Li F.W."/>
            <person name="Perroud P.F."/>
            <person name="Phillips J."/>
            <person name="Ranjan P."/>
            <person name="Rokshar D.S."/>
            <person name="Rothfels C.J."/>
            <person name="Schneider L."/>
            <person name="Shu S."/>
            <person name="Stevenson D.W."/>
            <person name="Thummler F."/>
            <person name="Tillich M."/>
            <person name="Villarreal Aguilar J.C."/>
            <person name="Widiez T."/>
            <person name="Wong G.K."/>
            <person name="Wymore A."/>
            <person name="Zhang Y."/>
            <person name="Zimmer A.D."/>
            <person name="Quatrano R.S."/>
            <person name="Mayer K.F.X."/>
            <person name="Goodstein D."/>
            <person name="Casacuberta J.M."/>
            <person name="Vandepoele K."/>
            <person name="Reski R."/>
            <person name="Cuming A.C."/>
            <person name="Tuskan G.A."/>
            <person name="Maumus F."/>
            <person name="Salse J."/>
            <person name="Schmutz J."/>
            <person name="Rensing S.A."/>
        </authorList>
    </citation>
    <scope>NUCLEOTIDE SEQUENCE [LARGE SCALE GENOMIC DNA]</scope>
    <source>
        <strain evidence="3 4">cv. Gransden 2004</strain>
    </source>
</reference>
<protein>
    <submittedName>
        <fullName evidence="2 3">Uncharacterized protein</fullName>
    </submittedName>
</protein>
<dbReference type="EMBL" id="ABEU02000022">
    <property type="protein sequence ID" value="PNR30455.1"/>
    <property type="molecule type" value="Genomic_DNA"/>
</dbReference>
<evidence type="ECO:0000313" key="3">
    <source>
        <dbReference type="EnsemblPlants" id="PAC:32904124.CDS.1"/>
    </source>
</evidence>
<accession>A0A2K1IME8</accession>